<dbReference type="EMBL" id="VUJX02000007">
    <property type="protein sequence ID" value="KAL0934568.1"/>
    <property type="molecule type" value="Genomic_DNA"/>
</dbReference>
<dbReference type="Proteomes" id="UP000805649">
    <property type="component" value="Unassembled WGS sequence"/>
</dbReference>
<proteinExistence type="predicted"/>
<accession>A0ACC3YRJ0</accession>
<reference evidence="1 2" key="1">
    <citation type="journal article" date="2020" name="Phytopathology">
        <title>Genome Sequence Resources of Colletotrichum truncatum, C. plurivorum, C. musicola, and C. sojae: Four Species Pathogenic to Soybean (Glycine max).</title>
        <authorList>
            <person name="Rogerio F."/>
            <person name="Boufleur T.R."/>
            <person name="Ciampi-Guillardi M."/>
            <person name="Sukno S.A."/>
            <person name="Thon M.R."/>
            <person name="Massola Junior N.S."/>
            <person name="Baroncelli R."/>
        </authorList>
    </citation>
    <scope>NUCLEOTIDE SEQUENCE [LARGE SCALE GENOMIC DNA]</scope>
    <source>
        <strain evidence="1 2">CMES1059</strain>
    </source>
</reference>
<name>A0ACC3YRJ0_COLTU</name>
<evidence type="ECO:0000313" key="2">
    <source>
        <dbReference type="Proteomes" id="UP000805649"/>
    </source>
</evidence>
<evidence type="ECO:0000313" key="1">
    <source>
        <dbReference type="EMBL" id="KAL0934568.1"/>
    </source>
</evidence>
<sequence length="330" mass="36991">MSSSCSDKFSTFAEDSYNISEDEVIVEALAMYSLIKADMKSFQKTSKKTGKRLRRPTKAENRVFVAATLNDLEEEDQYRELVLVVSGYFDQIEFHAPPNIKVLLVMRCGFGSNAGAQLSIDDASTFKDVELGIWSAKRRRGRNLLFGPNVGIRIDPGQKHWDQAQQKFYRSFSHSEKDDINSHFEKMSNARMKGRKWWKTWRAGVAAILGIVCCGMKFDASIKAASGGVFFHYQYGIMSIKAGAAYAKATAAITAAGPALLVGAGVAAVVYFMPWDKLLSWLGGVLSWLRAGIMTLWTKFKDWLASFVQGQQDGGWDERPRARMPRLMKF</sequence>
<keyword evidence="2" id="KW-1185">Reference proteome</keyword>
<organism evidence="1 2">
    <name type="scientific">Colletotrichum truncatum</name>
    <name type="common">Anthracnose fungus</name>
    <name type="synonym">Colletotrichum capsici</name>
    <dbReference type="NCBI Taxonomy" id="5467"/>
    <lineage>
        <taxon>Eukaryota</taxon>
        <taxon>Fungi</taxon>
        <taxon>Dikarya</taxon>
        <taxon>Ascomycota</taxon>
        <taxon>Pezizomycotina</taxon>
        <taxon>Sordariomycetes</taxon>
        <taxon>Hypocreomycetidae</taxon>
        <taxon>Glomerellales</taxon>
        <taxon>Glomerellaceae</taxon>
        <taxon>Colletotrichum</taxon>
        <taxon>Colletotrichum truncatum species complex</taxon>
    </lineage>
</organism>
<gene>
    <name evidence="1" type="ORF">CTRU02_211367</name>
</gene>
<comment type="caution">
    <text evidence="1">The sequence shown here is derived from an EMBL/GenBank/DDBJ whole genome shotgun (WGS) entry which is preliminary data.</text>
</comment>
<protein>
    <submittedName>
        <fullName evidence="1">Uncharacterized protein</fullName>
    </submittedName>
</protein>